<feature type="compositionally biased region" description="Polar residues" evidence="5">
    <location>
        <begin position="1"/>
        <end position="10"/>
    </location>
</feature>
<evidence type="ECO:0000256" key="2">
    <source>
        <dbReference type="ARBA" id="ARBA00022692"/>
    </source>
</evidence>
<evidence type="ECO:0000256" key="4">
    <source>
        <dbReference type="ARBA" id="ARBA00023136"/>
    </source>
</evidence>
<evidence type="ECO:0000256" key="5">
    <source>
        <dbReference type="SAM" id="MobiDB-lite"/>
    </source>
</evidence>
<sequence length="117" mass="12161">MAATPESSKQAGPRDRAAKPVDPATIATHSALALLLTFALLFGVATITRWVMGPSPISDAVPQVRLRLLVIGACAGLLLAGLILSKPGKISGAHANPAISLAMWRRRSPVAWTTASE</sequence>
<gene>
    <name evidence="7" type="ORF">ACFLIM_47895</name>
</gene>
<dbReference type="Proteomes" id="UP001603978">
    <property type="component" value="Unassembled WGS sequence"/>
</dbReference>
<evidence type="ECO:0000256" key="3">
    <source>
        <dbReference type="ARBA" id="ARBA00022989"/>
    </source>
</evidence>
<name>A0ABW7AXF0_9ACTN</name>
<reference evidence="7 8" key="1">
    <citation type="submission" date="2024-10" db="EMBL/GenBank/DDBJ databases">
        <authorList>
            <person name="Topkara A.R."/>
            <person name="Saygin H."/>
        </authorList>
    </citation>
    <scope>NUCLEOTIDE SEQUENCE [LARGE SCALE GENOMIC DNA]</scope>
    <source>
        <strain evidence="7 8">M3C6</strain>
    </source>
</reference>
<dbReference type="RefSeq" id="WP_393177171.1">
    <property type="nucleotide sequence ID" value="NZ_JBICRM010000060.1"/>
</dbReference>
<dbReference type="SUPFAM" id="SSF81338">
    <property type="entry name" value="Aquaporin-like"/>
    <property type="match status" value="1"/>
</dbReference>
<evidence type="ECO:0000256" key="6">
    <source>
        <dbReference type="SAM" id="Phobius"/>
    </source>
</evidence>
<feature type="region of interest" description="Disordered" evidence="5">
    <location>
        <begin position="1"/>
        <end position="20"/>
    </location>
</feature>
<dbReference type="EMBL" id="JBICRM010000060">
    <property type="protein sequence ID" value="MFG1710910.1"/>
    <property type="molecule type" value="Genomic_DNA"/>
</dbReference>
<dbReference type="PROSITE" id="PS00221">
    <property type="entry name" value="MIP"/>
    <property type="match status" value="1"/>
</dbReference>
<keyword evidence="2 6" id="KW-0812">Transmembrane</keyword>
<keyword evidence="3 6" id="KW-1133">Transmembrane helix</keyword>
<proteinExistence type="predicted"/>
<evidence type="ECO:0000313" key="7">
    <source>
        <dbReference type="EMBL" id="MFG1710910.1"/>
    </source>
</evidence>
<dbReference type="InterPro" id="IPR022357">
    <property type="entry name" value="MIP_CS"/>
</dbReference>
<feature type="transmembrane region" description="Helical" evidence="6">
    <location>
        <begin position="32"/>
        <end position="52"/>
    </location>
</feature>
<evidence type="ECO:0000256" key="1">
    <source>
        <dbReference type="ARBA" id="ARBA00004141"/>
    </source>
</evidence>
<keyword evidence="8" id="KW-1185">Reference proteome</keyword>
<protein>
    <submittedName>
        <fullName evidence="7">Uncharacterized protein</fullName>
    </submittedName>
</protein>
<comment type="subcellular location">
    <subcellularLocation>
        <location evidence="1">Membrane</location>
        <topology evidence="1">Multi-pass membrane protein</topology>
    </subcellularLocation>
</comment>
<feature type="transmembrane region" description="Helical" evidence="6">
    <location>
        <begin position="64"/>
        <end position="84"/>
    </location>
</feature>
<evidence type="ECO:0000313" key="8">
    <source>
        <dbReference type="Proteomes" id="UP001603978"/>
    </source>
</evidence>
<dbReference type="Gene3D" id="1.20.1080.10">
    <property type="entry name" value="Glycerol uptake facilitator protein"/>
    <property type="match status" value="1"/>
</dbReference>
<comment type="caution">
    <text evidence="7">The sequence shown here is derived from an EMBL/GenBank/DDBJ whole genome shotgun (WGS) entry which is preliminary data.</text>
</comment>
<organism evidence="7 8">
    <name type="scientific">Nonomuraea marmarensis</name>
    <dbReference type="NCBI Taxonomy" id="3351344"/>
    <lineage>
        <taxon>Bacteria</taxon>
        <taxon>Bacillati</taxon>
        <taxon>Actinomycetota</taxon>
        <taxon>Actinomycetes</taxon>
        <taxon>Streptosporangiales</taxon>
        <taxon>Streptosporangiaceae</taxon>
        <taxon>Nonomuraea</taxon>
    </lineage>
</organism>
<accession>A0ABW7AXF0</accession>
<keyword evidence="4 6" id="KW-0472">Membrane</keyword>
<dbReference type="InterPro" id="IPR023271">
    <property type="entry name" value="Aquaporin-like"/>
</dbReference>